<reference evidence="4" key="1">
    <citation type="submission" date="2013-12" db="EMBL/GenBank/DDBJ databases">
        <title>The Genome Sequence of Aphanomyces astaci APO3.</title>
        <authorList>
            <consortium name="The Broad Institute Genomics Platform"/>
            <person name="Russ C."/>
            <person name="Tyler B."/>
            <person name="van West P."/>
            <person name="Dieguez-Uribeondo J."/>
            <person name="Young S.K."/>
            <person name="Zeng Q."/>
            <person name="Gargeya S."/>
            <person name="Fitzgerald M."/>
            <person name="Abouelleil A."/>
            <person name="Alvarado L."/>
            <person name="Chapman S.B."/>
            <person name="Gainer-Dewar J."/>
            <person name="Goldberg J."/>
            <person name="Griggs A."/>
            <person name="Gujja S."/>
            <person name="Hansen M."/>
            <person name="Howarth C."/>
            <person name="Imamovic A."/>
            <person name="Ireland A."/>
            <person name="Larimer J."/>
            <person name="McCowan C."/>
            <person name="Murphy C."/>
            <person name="Pearson M."/>
            <person name="Poon T.W."/>
            <person name="Priest M."/>
            <person name="Roberts A."/>
            <person name="Saif S."/>
            <person name="Shea T."/>
            <person name="Sykes S."/>
            <person name="Wortman J."/>
            <person name="Nusbaum C."/>
            <person name="Birren B."/>
        </authorList>
    </citation>
    <scope>NUCLEOTIDE SEQUENCE [LARGE SCALE GENOMIC DNA]</scope>
    <source>
        <strain evidence="4">APO3</strain>
    </source>
</reference>
<dbReference type="PANTHER" id="PTHR22997">
    <property type="entry name" value="PIH1 DOMAIN-CONTAINING PROTEIN 1"/>
    <property type="match status" value="1"/>
</dbReference>
<gene>
    <name evidence="4" type="ORF">H257_16295</name>
</gene>
<name>W4FL31_APHAT</name>
<dbReference type="Pfam" id="PF08190">
    <property type="entry name" value="PIH1"/>
    <property type="match status" value="1"/>
</dbReference>
<dbReference type="RefSeq" id="XP_009842970.1">
    <property type="nucleotide sequence ID" value="XM_009844668.1"/>
</dbReference>
<proteinExistence type="inferred from homology"/>
<dbReference type="EMBL" id="KI913196">
    <property type="protein sequence ID" value="ETV67566.1"/>
    <property type="molecule type" value="Genomic_DNA"/>
</dbReference>
<dbReference type="GO" id="GO:0005737">
    <property type="term" value="C:cytoplasm"/>
    <property type="evidence" value="ECO:0007669"/>
    <property type="project" value="TreeGrafter"/>
</dbReference>
<dbReference type="InterPro" id="IPR050734">
    <property type="entry name" value="PIH1/Kintoun_subfamily"/>
</dbReference>
<feature type="compositionally biased region" description="Basic and acidic residues" evidence="2">
    <location>
        <begin position="433"/>
        <end position="447"/>
    </location>
</feature>
<organism evidence="4">
    <name type="scientific">Aphanomyces astaci</name>
    <name type="common">Crayfish plague agent</name>
    <dbReference type="NCBI Taxonomy" id="112090"/>
    <lineage>
        <taxon>Eukaryota</taxon>
        <taxon>Sar</taxon>
        <taxon>Stramenopiles</taxon>
        <taxon>Oomycota</taxon>
        <taxon>Saprolegniomycetes</taxon>
        <taxon>Saprolegniales</taxon>
        <taxon>Verrucalvaceae</taxon>
        <taxon>Aphanomyces</taxon>
    </lineage>
</organism>
<dbReference type="OrthoDB" id="1539250at2759"/>
<evidence type="ECO:0000259" key="3">
    <source>
        <dbReference type="Pfam" id="PF08190"/>
    </source>
</evidence>
<feature type="region of interest" description="Disordered" evidence="2">
    <location>
        <begin position="420"/>
        <end position="457"/>
    </location>
</feature>
<dbReference type="InterPro" id="IPR012981">
    <property type="entry name" value="PIH1_N"/>
</dbReference>
<dbReference type="PANTHER" id="PTHR22997:SF0">
    <property type="entry name" value="PIH1 DOMAIN-CONTAINING PROTEIN 1"/>
    <property type="match status" value="1"/>
</dbReference>
<evidence type="ECO:0000256" key="2">
    <source>
        <dbReference type="SAM" id="MobiDB-lite"/>
    </source>
</evidence>
<dbReference type="VEuPathDB" id="FungiDB:H257_16295"/>
<sequence>MDPAMMEQYADWLDDLEKSDPKAYGQFIQDMQAKMHAAGGGDDPSAAIAAAMPTSVPDQLKFPGNKVMQRNGIEEQKEGMYVDVTPGFVMKTTEQQSKTKLFVNICSSDHIQIFSKKKQLDEHGDEQEGIHVPLSLGPPHEVVDHAQKTCLAVDVAVNPGVLDDCNNDATFRHFVCELALQYLAEKYKFVCDPQYKLPKLSYRGTLPPSRHYIRKTQAPVIQEVSAAPSAIIPPPKELQTPTWRLFHGHSDQEECMIVPACEGGPLPTRDRLAAAPAMLTAVIEFPSTSFHSGLKTSDAMDIQLNAEYVVIAAAGYHDVARFLPYPIQVDAAVASVAGSKLTLVLPVDKAWTPTTTRADSTLNQNIVVCLHVIKADTNTMYIYIYIYIDGRLYFKVHEDETLPEDRFHQRDMMSMHILDQRRRDKAQQAAKSAADRASRKADNEKKQAAARAAGKTWAEMYPTEPETTFVDLNDLLAKSNSTDGAPVSEAADAVANQWKQQANKHMQLKSSLAFELLE</sequence>
<accession>W4FL31</accession>
<dbReference type="STRING" id="112090.W4FL31"/>
<evidence type="ECO:0000256" key="1">
    <source>
        <dbReference type="ARBA" id="ARBA00008511"/>
    </source>
</evidence>
<comment type="similarity">
    <text evidence="1">Belongs to the PIH1 family.</text>
</comment>
<dbReference type="GeneID" id="20818291"/>
<feature type="domain" description="PIH1 N-terminal" evidence="3">
    <location>
        <begin position="74"/>
        <end position="218"/>
    </location>
</feature>
<evidence type="ECO:0000313" key="4">
    <source>
        <dbReference type="EMBL" id="ETV67566.1"/>
    </source>
</evidence>
<protein>
    <recommendedName>
        <fullName evidence="3">PIH1 N-terminal domain-containing protein</fullName>
    </recommendedName>
</protein>
<dbReference type="AlphaFoldDB" id="W4FL31"/>